<accession>A0A9X4LI28</accession>
<organism evidence="1 2">
    <name type="scientific">Pelomonas aquatica</name>
    <dbReference type="NCBI Taxonomy" id="431058"/>
    <lineage>
        <taxon>Bacteria</taxon>
        <taxon>Pseudomonadati</taxon>
        <taxon>Pseudomonadota</taxon>
        <taxon>Betaproteobacteria</taxon>
        <taxon>Burkholderiales</taxon>
        <taxon>Sphaerotilaceae</taxon>
        <taxon>Roseateles</taxon>
    </lineage>
</organism>
<comment type="caution">
    <text evidence="1">The sequence shown here is derived from an EMBL/GenBank/DDBJ whole genome shotgun (WGS) entry which is preliminary data.</text>
</comment>
<gene>
    <name evidence="1" type="ORF">EXJ73_12655</name>
</gene>
<evidence type="ECO:0000313" key="1">
    <source>
        <dbReference type="EMBL" id="MDG0863316.1"/>
    </source>
</evidence>
<dbReference type="InterPro" id="IPR010282">
    <property type="entry name" value="Uncharacterised_HutD/Ves"/>
</dbReference>
<keyword evidence="2" id="KW-1185">Reference proteome</keyword>
<protein>
    <submittedName>
        <fullName evidence="1">HutD family protein</fullName>
    </submittedName>
</protein>
<sequence>MELIHADRIAPTAWKNGGGSTRTLLALPAGDDWQLRISMADVARDGPFSPYPGVERWLALVDGQGMALEFEHQAVTLRPGDPPLLFDGAAAPHGRLLDGATRDLNLMHRGGQAAMRQALPGAPWRARQRCCGLFALAAGRWSCADGRQAALPAHTLLWLAMAPQAYMVFDQPGLWLEFSPPVSSGNS</sequence>
<dbReference type="Gene3D" id="2.60.120.10">
    <property type="entry name" value="Jelly Rolls"/>
    <property type="match status" value="1"/>
</dbReference>
<dbReference type="InterPro" id="IPR014710">
    <property type="entry name" value="RmlC-like_jellyroll"/>
</dbReference>
<dbReference type="Pfam" id="PF05962">
    <property type="entry name" value="HutD"/>
    <property type="match status" value="1"/>
</dbReference>
<dbReference type="InterPro" id="IPR011051">
    <property type="entry name" value="RmlC_Cupin_sf"/>
</dbReference>
<reference evidence="1" key="1">
    <citation type="submission" date="2019-02" db="EMBL/GenBank/DDBJ databases">
        <title>Draft genome of the type strain Pelomonas aquatica CCUG 52575T.</title>
        <authorList>
            <person name="Gomila M."/>
            <person name="Lalucat J."/>
        </authorList>
    </citation>
    <scope>NUCLEOTIDE SEQUENCE</scope>
    <source>
        <strain evidence="1">CCUG 52575</strain>
    </source>
</reference>
<dbReference type="CDD" id="cd20293">
    <property type="entry name" value="cupin_HutD_N"/>
    <property type="match status" value="1"/>
</dbReference>
<name>A0A9X4LI28_9BURK</name>
<dbReference type="PANTHER" id="PTHR37943">
    <property type="entry name" value="PROTEIN VES"/>
    <property type="match status" value="1"/>
</dbReference>
<dbReference type="SUPFAM" id="SSF51182">
    <property type="entry name" value="RmlC-like cupins"/>
    <property type="match status" value="1"/>
</dbReference>
<dbReference type="EMBL" id="SGUG01000016">
    <property type="protein sequence ID" value="MDG0863316.1"/>
    <property type="molecule type" value="Genomic_DNA"/>
</dbReference>
<dbReference type="AlphaFoldDB" id="A0A9X4LI28"/>
<proteinExistence type="predicted"/>
<dbReference type="RefSeq" id="WP_268147707.1">
    <property type="nucleotide sequence ID" value="NZ_JAPPUW010000003.1"/>
</dbReference>
<dbReference type="PANTHER" id="PTHR37943:SF1">
    <property type="entry name" value="PROTEIN VES"/>
    <property type="match status" value="1"/>
</dbReference>
<dbReference type="Proteomes" id="UP001152766">
    <property type="component" value="Unassembled WGS sequence"/>
</dbReference>
<evidence type="ECO:0000313" key="2">
    <source>
        <dbReference type="Proteomes" id="UP001152766"/>
    </source>
</evidence>